<sequence length="59" mass="6702">MRIRNKLLFGFACLIGVSGILGVVSYVQFSTLDEEYTDLANIDSIAMEIMMDLKYDVDY</sequence>
<keyword evidence="1" id="KW-0812">Transmembrane</keyword>
<dbReference type="AlphaFoldDB" id="A0A0F8WUR8"/>
<gene>
    <name evidence="3" type="ORF">LCGC14_3024530</name>
    <name evidence="2" type="ORF">LCGC14_3025900</name>
</gene>
<evidence type="ECO:0008006" key="4">
    <source>
        <dbReference type="Google" id="ProtNLM"/>
    </source>
</evidence>
<organism evidence="3">
    <name type="scientific">marine sediment metagenome</name>
    <dbReference type="NCBI Taxonomy" id="412755"/>
    <lineage>
        <taxon>unclassified sequences</taxon>
        <taxon>metagenomes</taxon>
        <taxon>ecological metagenomes</taxon>
    </lineage>
</organism>
<proteinExistence type="predicted"/>
<evidence type="ECO:0000313" key="2">
    <source>
        <dbReference type="EMBL" id="KKK60286.1"/>
    </source>
</evidence>
<evidence type="ECO:0000313" key="3">
    <source>
        <dbReference type="EMBL" id="KKK60423.1"/>
    </source>
</evidence>
<feature type="non-terminal residue" evidence="3">
    <location>
        <position position="59"/>
    </location>
</feature>
<comment type="caution">
    <text evidence="3">The sequence shown here is derived from an EMBL/GenBank/DDBJ whole genome shotgun (WGS) entry which is preliminary data.</text>
</comment>
<reference evidence="3" key="1">
    <citation type="journal article" date="2015" name="Nature">
        <title>Complex archaea that bridge the gap between prokaryotes and eukaryotes.</title>
        <authorList>
            <person name="Spang A."/>
            <person name="Saw J.H."/>
            <person name="Jorgensen S.L."/>
            <person name="Zaremba-Niedzwiedzka K."/>
            <person name="Martijn J."/>
            <person name="Lind A.E."/>
            <person name="van Eijk R."/>
            <person name="Schleper C."/>
            <person name="Guy L."/>
            <person name="Ettema T.J."/>
        </authorList>
    </citation>
    <scope>NUCLEOTIDE SEQUENCE</scope>
</reference>
<dbReference type="EMBL" id="LAZR01063044">
    <property type="protein sequence ID" value="KKK60286.1"/>
    <property type="molecule type" value="Genomic_DNA"/>
</dbReference>
<evidence type="ECO:0000256" key="1">
    <source>
        <dbReference type="SAM" id="Phobius"/>
    </source>
</evidence>
<keyword evidence="1" id="KW-1133">Transmembrane helix</keyword>
<name>A0A0F8WUR8_9ZZZZ</name>
<dbReference type="EMBL" id="LAZR01062978">
    <property type="protein sequence ID" value="KKK60423.1"/>
    <property type="molecule type" value="Genomic_DNA"/>
</dbReference>
<accession>A0A0F8WUR8</accession>
<keyword evidence="1" id="KW-0472">Membrane</keyword>
<protein>
    <recommendedName>
        <fullName evidence="4">Chemotaxis methyl-accepting receptor HlyB-like 4HB MCP domain-containing protein</fullName>
    </recommendedName>
</protein>
<feature type="transmembrane region" description="Helical" evidence="1">
    <location>
        <begin position="7"/>
        <end position="29"/>
    </location>
</feature>